<reference evidence="2 3" key="1">
    <citation type="submission" date="2023-09" db="EMBL/GenBank/DDBJ databases">
        <title>Flavobacterium sp. a novel bacteria isolate from Pepper rhizosphere.</title>
        <authorList>
            <person name="Peng Y."/>
            <person name="Lee J."/>
        </authorList>
    </citation>
    <scope>NUCLEOTIDE SEQUENCE [LARGE SCALE GENOMIC DNA]</scope>
    <source>
        <strain evidence="1">PMR2A8</strain>
        <strain evidence="2 3">PMTSA4</strain>
    </source>
</reference>
<sequence>MKRILSIVTLIFLINACDDGDLQVENIDFADVTAQKCNSKDVIYKIKDSEILFIEIPLETNFLNDETPVDTPRTVQISSTVKVTYRQYNGNVTQDNICPTVPSATPNVLEEWTATSGTIQITSTAIKTTNTTTGATKITGYKHYIVFKDITFQKPTGIQTYETYIFGNYNTTVTNLPLNFDEESGQKSTCSESVYNFGTSEVLTFNPSNFSTLFANEVTTTPRTVLIDASNTISYRLFSGTINNEYFCTTPTPTTPTLNQQWNAVDGVAGTSGIVEVTTTTFGTSFQHTIHLKNVSLKKGNSTFNLGNDFIFGKIITTP</sequence>
<organism evidence="2 3">
    <name type="scientific">Flavobacterium capsici</name>
    <dbReference type="NCBI Taxonomy" id="3075618"/>
    <lineage>
        <taxon>Bacteria</taxon>
        <taxon>Pseudomonadati</taxon>
        <taxon>Bacteroidota</taxon>
        <taxon>Flavobacteriia</taxon>
        <taxon>Flavobacteriales</taxon>
        <taxon>Flavobacteriaceae</taxon>
        <taxon>Flavobacterium</taxon>
    </lineage>
</organism>
<dbReference type="EMBL" id="CP134878">
    <property type="protein sequence ID" value="WNM18382.1"/>
    <property type="molecule type" value="Genomic_DNA"/>
</dbReference>
<name>A0AA96F3N5_9FLAO</name>
<dbReference type="KEGG" id="fcj:RN605_03495"/>
<protein>
    <recommendedName>
        <fullName evidence="4">Lipoprotein</fullName>
    </recommendedName>
</protein>
<dbReference type="Proteomes" id="UP001304515">
    <property type="component" value="Chromosome"/>
</dbReference>
<dbReference type="RefSeq" id="WP_313322263.1">
    <property type="nucleotide sequence ID" value="NZ_CP134878.1"/>
</dbReference>
<accession>A0AA96EV49</accession>
<proteinExistence type="predicted"/>
<evidence type="ECO:0008006" key="4">
    <source>
        <dbReference type="Google" id="ProtNLM"/>
    </source>
</evidence>
<gene>
    <name evidence="2" type="ORF">RN605_03495</name>
    <name evidence="1" type="ORF">RN608_10195</name>
</gene>
<keyword evidence="3" id="KW-1185">Reference proteome</keyword>
<evidence type="ECO:0000313" key="1">
    <source>
        <dbReference type="EMBL" id="WNM18382.1"/>
    </source>
</evidence>
<dbReference type="AlphaFoldDB" id="A0AA96F3N5"/>
<accession>A0AA96F3N5</accession>
<evidence type="ECO:0000313" key="3">
    <source>
        <dbReference type="Proteomes" id="UP001304515"/>
    </source>
</evidence>
<dbReference type="EMBL" id="CP134890">
    <property type="protein sequence ID" value="WNM22433.1"/>
    <property type="molecule type" value="Genomic_DNA"/>
</dbReference>
<evidence type="ECO:0000313" key="2">
    <source>
        <dbReference type="EMBL" id="WNM22433.1"/>
    </source>
</evidence>